<keyword evidence="9 16" id="KW-1133">Transmembrane helix</keyword>
<dbReference type="SUPFAM" id="SSF81464">
    <property type="entry name" value="Cytochrome c oxidase subunit II-like, transmembrane region"/>
    <property type="match status" value="1"/>
</dbReference>
<dbReference type="AlphaFoldDB" id="A0A147HUB7"/>
<evidence type="ECO:0000256" key="7">
    <source>
        <dbReference type="ARBA" id="ARBA00022729"/>
    </source>
</evidence>
<dbReference type="NCBIfam" id="TIGR01433">
    <property type="entry name" value="CyoA"/>
    <property type="match status" value="1"/>
</dbReference>
<dbReference type="InterPro" id="IPR008972">
    <property type="entry name" value="Cupredoxin"/>
</dbReference>
<feature type="compositionally biased region" description="Polar residues" evidence="15">
    <location>
        <begin position="358"/>
        <end position="370"/>
    </location>
</feature>
<evidence type="ECO:0000256" key="6">
    <source>
        <dbReference type="ARBA" id="ARBA00022692"/>
    </source>
</evidence>
<evidence type="ECO:0000256" key="1">
    <source>
        <dbReference type="ARBA" id="ARBA00004651"/>
    </source>
</evidence>
<keyword evidence="3" id="KW-0813">Transport</keyword>
<dbReference type="PATRIC" id="fig|33051.3.peg.122"/>
<dbReference type="Gene3D" id="1.10.287.90">
    <property type="match status" value="1"/>
</dbReference>
<evidence type="ECO:0000256" key="5">
    <source>
        <dbReference type="ARBA" id="ARBA00022660"/>
    </source>
</evidence>
<comment type="subcellular location">
    <subcellularLocation>
        <location evidence="1">Cell membrane</location>
        <topology evidence="1">Multi-pass membrane protein</topology>
    </subcellularLocation>
</comment>
<keyword evidence="6 16" id="KW-0812">Transmembrane</keyword>
<sequence length="403" mass="43864">MSHSSSLARLRPLRWAALPLLAMLGGCDAVVLHPAGDVAVQQRDLVLIATALMLLIIIPVMALTVLFAWRYRKGNAQAEYDPEFDHSTMLELVIWSAPLLIIICLGAVTWTSTHLLDPYRPIERTAPGQPVAANVKPLEVQVVALDWKWLFIYPEQGIATVNELALPVDRPVEFRLTGTSVMNAFYIPAMAGMIYTMPGMETKLHAVLNREGTFKGLSSHYSGAGFSGMNFPVYALQSNGFDQWVDKVRTSQAGQGKGQGQLTRAAFLTVEKPSEYVPAIYFNGVQGGLFDRVVNRCVADNTPCMSDVMMHDRMTGGGDPHKMKVGEGNPPVNNTGPMHGERTKGALEKSPEEIEVSPHQSLEPTPSNGAQDAGEMKNRRMSFLSIPQTPGPQTFGHAGAGRG</sequence>
<evidence type="ECO:0000313" key="19">
    <source>
        <dbReference type="EMBL" id="KTT68491.1"/>
    </source>
</evidence>
<evidence type="ECO:0000259" key="17">
    <source>
        <dbReference type="PROSITE" id="PS50857"/>
    </source>
</evidence>
<evidence type="ECO:0000256" key="9">
    <source>
        <dbReference type="ARBA" id="ARBA00022989"/>
    </source>
</evidence>
<feature type="transmembrane region" description="Helical" evidence="16">
    <location>
        <begin position="90"/>
        <end position="110"/>
    </location>
</feature>
<keyword evidence="12" id="KW-0564">Palmitate</keyword>
<evidence type="ECO:0000256" key="12">
    <source>
        <dbReference type="ARBA" id="ARBA00023139"/>
    </source>
</evidence>
<dbReference type="InterPro" id="IPR006333">
    <property type="entry name" value="Cyt_o_ubiquinol_oxidase_su2"/>
</dbReference>
<dbReference type="CDD" id="cd04212">
    <property type="entry name" value="CuRO_UO_II"/>
    <property type="match status" value="1"/>
</dbReference>
<keyword evidence="5" id="KW-0679">Respiratory chain</keyword>
<organism evidence="19 20">
    <name type="scientific">Sphingomonas sanguinis</name>
    <dbReference type="NCBI Taxonomy" id="33051"/>
    <lineage>
        <taxon>Bacteria</taxon>
        <taxon>Pseudomonadati</taxon>
        <taxon>Pseudomonadota</taxon>
        <taxon>Alphaproteobacteria</taxon>
        <taxon>Sphingomonadales</taxon>
        <taxon>Sphingomonadaceae</taxon>
        <taxon>Sphingomonas</taxon>
    </lineage>
</organism>
<keyword evidence="11 16" id="KW-0472">Membrane</keyword>
<dbReference type="InterPro" id="IPR002429">
    <property type="entry name" value="CcO_II-like_C"/>
</dbReference>
<evidence type="ECO:0000256" key="10">
    <source>
        <dbReference type="ARBA" id="ARBA00023002"/>
    </source>
</evidence>
<comment type="similarity">
    <text evidence="2">Belongs to the cytochrome c oxidase subunit 2 family.</text>
</comment>
<dbReference type="InterPro" id="IPR011759">
    <property type="entry name" value="Cyt_c_oxidase_su2_TM_dom"/>
</dbReference>
<accession>A0A147HUB7</accession>
<feature type="domain" description="Cytochrome oxidase subunit II transmembrane region profile" evidence="18">
    <location>
        <begin position="23"/>
        <end position="120"/>
    </location>
</feature>
<dbReference type="Gene3D" id="2.60.40.420">
    <property type="entry name" value="Cupredoxins - blue copper proteins"/>
    <property type="match status" value="1"/>
</dbReference>
<dbReference type="InterPro" id="IPR036257">
    <property type="entry name" value="Cyt_c_oxidase_su2_TM_sf"/>
</dbReference>
<dbReference type="RefSeq" id="WP_082898405.1">
    <property type="nucleotide sequence ID" value="NZ_LDTD01000101.1"/>
</dbReference>
<keyword evidence="10" id="KW-0560">Oxidoreductase</keyword>
<dbReference type="GO" id="GO:0005886">
    <property type="term" value="C:plasma membrane"/>
    <property type="evidence" value="ECO:0007669"/>
    <property type="project" value="UniProtKB-SubCell"/>
</dbReference>
<dbReference type="Proteomes" id="UP000072867">
    <property type="component" value="Unassembled WGS sequence"/>
</dbReference>
<dbReference type="SUPFAM" id="SSF49503">
    <property type="entry name" value="Cupredoxins"/>
    <property type="match status" value="1"/>
</dbReference>
<feature type="compositionally biased region" description="Basic and acidic residues" evidence="15">
    <location>
        <begin position="339"/>
        <end position="352"/>
    </location>
</feature>
<evidence type="ECO:0000256" key="8">
    <source>
        <dbReference type="ARBA" id="ARBA00022982"/>
    </source>
</evidence>
<dbReference type="PROSITE" id="PS50857">
    <property type="entry name" value="COX2_CUA"/>
    <property type="match status" value="1"/>
</dbReference>
<feature type="compositionally biased region" description="Basic and acidic residues" evidence="15">
    <location>
        <begin position="315"/>
        <end position="325"/>
    </location>
</feature>
<keyword evidence="8" id="KW-0249">Electron transport</keyword>
<feature type="domain" description="Cytochrome oxidase subunit II copper A binding" evidence="17">
    <location>
        <begin position="135"/>
        <end position="247"/>
    </location>
</feature>
<dbReference type="PANTHER" id="PTHR22888:SF18">
    <property type="entry name" value="CYTOCHROME BO(3) UBIQUINOL OXIDASE SUBUNIT 2"/>
    <property type="match status" value="1"/>
</dbReference>
<dbReference type="InterPro" id="IPR045187">
    <property type="entry name" value="CcO_II"/>
</dbReference>
<dbReference type="PANTHER" id="PTHR22888">
    <property type="entry name" value="CYTOCHROME C OXIDASE, SUBUNIT II"/>
    <property type="match status" value="1"/>
</dbReference>
<dbReference type="GO" id="GO:0042773">
    <property type="term" value="P:ATP synthesis coupled electron transport"/>
    <property type="evidence" value="ECO:0007669"/>
    <property type="project" value="TreeGrafter"/>
</dbReference>
<dbReference type="STRING" id="33051.SB4_00765"/>
<feature type="transmembrane region" description="Helical" evidence="16">
    <location>
        <begin position="45"/>
        <end position="69"/>
    </location>
</feature>
<name>A0A147HUB7_9SPHN</name>
<reference evidence="19 20" key="1">
    <citation type="journal article" date="2016" name="Front. Microbiol.">
        <title>Genomic Resource of Rice Seed Associated Bacteria.</title>
        <authorList>
            <person name="Midha S."/>
            <person name="Bansal K."/>
            <person name="Sharma S."/>
            <person name="Kumar N."/>
            <person name="Patil P.P."/>
            <person name="Chaudhry V."/>
            <person name="Patil P.B."/>
        </authorList>
    </citation>
    <scope>NUCLEOTIDE SEQUENCE [LARGE SCALE GENOMIC DNA]</scope>
    <source>
        <strain evidence="19 20">NS319</strain>
    </source>
</reference>
<evidence type="ECO:0000256" key="3">
    <source>
        <dbReference type="ARBA" id="ARBA00022448"/>
    </source>
</evidence>
<evidence type="ECO:0000256" key="4">
    <source>
        <dbReference type="ARBA" id="ARBA00022475"/>
    </source>
</evidence>
<dbReference type="GO" id="GO:0009486">
    <property type="term" value="F:cytochrome bo3 ubiquinol oxidase activity"/>
    <property type="evidence" value="ECO:0007669"/>
    <property type="project" value="InterPro"/>
</dbReference>
<keyword evidence="7" id="KW-0732">Signal</keyword>
<proteinExistence type="inferred from homology"/>
<gene>
    <name evidence="19" type="ORF">NS319_13725</name>
</gene>
<evidence type="ECO:0000256" key="16">
    <source>
        <dbReference type="SAM" id="Phobius"/>
    </source>
</evidence>
<dbReference type="InterPro" id="IPR034227">
    <property type="entry name" value="CuRO_UO_II"/>
</dbReference>
<dbReference type="InterPro" id="IPR010514">
    <property type="entry name" value="COX_ARM"/>
</dbReference>
<evidence type="ECO:0000256" key="13">
    <source>
        <dbReference type="ARBA" id="ARBA00023288"/>
    </source>
</evidence>
<dbReference type="Pfam" id="PF00116">
    <property type="entry name" value="COX2"/>
    <property type="match status" value="1"/>
</dbReference>
<dbReference type="GO" id="GO:0005507">
    <property type="term" value="F:copper ion binding"/>
    <property type="evidence" value="ECO:0007669"/>
    <property type="project" value="InterPro"/>
</dbReference>
<evidence type="ECO:0000256" key="2">
    <source>
        <dbReference type="ARBA" id="ARBA00007866"/>
    </source>
</evidence>
<evidence type="ECO:0000256" key="14">
    <source>
        <dbReference type="ARBA" id="ARBA00030198"/>
    </source>
</evidence>
<protein>
    <recommendedName>
        <fullName evidence="14">Ubiquinol oxidase polypeptide II</fullName>
    </recommendedName>
</protein>
<dbReference type="EMBL" id="LDTD01000101">
    <property type="protein sequence ID" value="KTT68491.1"/>
    <property type="molecule type" value="Genomic_DNA"/>
</dbReference>
<evidence type="ECO:0000256" key="11">
    <source>
        <dbReference type="ARBA" id="ARBA00023136"/>
    </source>
</evidence>
<evidence type="ECO:0000256" key="15">
    <source>
        <dbReference type="SAM" id="MobiDB-lite"/>
    </source>
</evidence>
<comment type="caution">
    <text evidence="19">The sequence shown here is derived from an EMBL/GenBank/DDBJ whole genome shotgun (WGS) entry which is preliminary data.</text>
</comment>
<dbReference type="GO" id="GO:0004129">
    <property type="term" value="F:cytochrome-c oxidase activity"/>
    <property type="evidence" value="ECO:0007669"/>
    <property type="project" value="InterPro"/>
</dbReference>
<evidence type="ECO:0000313" key="20">
    <source>
        <dbReference type="Proteomes" id="UP000072867"/>
    </source>
</evidence>
<dbReference type="Pfam" id="PF06481">
    <property type="entry name" value="COX_ARM"/>
    <property type="match status" value="1"/>
</dbReference>
<dbReference type="PROSITE" id="PS50999">
    <property type="entry name" value="COX2_TM"/>
    <property type="match status" value="1"/>
</dbReference>
<keyword evidence="4" id="KW-1003">Cell membrane</keyword>
<dbReference type="GO" id="GO:0016682">
    <property type="term" value="F:oxidoreductase activity, acting on diphenols and related substances as donors, oxygen as acceptor"/>
    <property type="evidence" value="ECO:0007669"/>
    <property type="project" value="InterPro"/>
</dbReference>
<feature type="region of interest" description="Disordered" evidence="15">
    <location>
        <begin position="315"/>
        <end position="403"/>
    </location>
</feature>
<evidence type="ECO:0000259" key="18">
    <source>
        <dbReference type="PROSITE" id="PS50999"/>
    </source>
</evidence>
<keyword evidence="13" id="KW-0449">Lipoprotein</keyword>